<dbReference type="Proteomes" id="UP000494206">
    <property type="component" value="Unassembled WGS sequence"/>
</dbReference>
<accession>A0A8S1EFH0</accession>
<dbReference type="AlphaFoldDB" id="A0A8S1EFH0"/>
<proteinExistence type="predicted"/>
<keyword evidence="2" id="KW-1185">Reference proteome</keyword>
<comment type="caution">
    <text evidence="1">The sequence shown here is derived from an EMBL/GenBank/DDBJ whole genome shotgun (WGS) entry which is preliminary data.</text>
</comment>
<dbReference type="EMBL" id="CADEPM010000001">
    <property type="protein sequence ID" value="CAB3398765.1"/>
    <property type="molecule type" value="Genomic_DNA"/>
</dbReference>
<name>A0A8S1EFH0_9PELO</name>
<protein>
    <submittedName>
        <fullName evidence="1">Uncharacterized protein</fullName>
    </submittedName>
</protein>
<sequence>MQIIYSIAIGVSLISATIFSLPASYSSSLNDPLMSSLGGGYGQLGGMSAGSGMFAGGIPPPMMPPTYGMSPYGMGGLGGMMGPYGMGGIGGMGGGMYGSPYGMSPGLGGGMSPFMGKK</sequence>
<reference evidence="1 2" key="1">
    <citation type="submission" date="2020-04" db="EMBL/GenBank/DDBJ databases">
        <authorList>
            <person name="Laetsch R D."/>
            <person name="Stevens L."/>
            <person name="Kumar S."/>
            <person name="Blaxter L. M."/>
        </authorList>
    </citation>
    <scope>NUCLEOTIDE SEQUENCE [LARGE SCALE GENOMIC DNA]</scope>
</reference>
<organism evidence="1 2">
    <name type="scientific">Caenorhabditis bovis</name>
    <dbReference type="NCBI Taxonomy" id="2654633"/>
    <lineage>
        <taxon>Eukaryota</taxon>
        <taxon>Metazoa</taxon>
        <taxon>Ecdysozoa</taxon>
        <taxon>Nematoda</taxon>
        <taxon>Chromadorea</taxon>
        <taxon>Rhabditida</taxon>
        <taxon>Rhabditina</taxon>
        <taxon>Rhabditomorpha</taxon>
        <taxon>Rhabditoidea</taxon>
        <taxon>Rhabditidae</taxon>
        <taxon>Peloderinae</taxon>
        <taxon>Caenorhabditis</taxon>
    </lineage>
</organism>
<evidence type="ECO:0000313" key="2">
    <source>
        <dbReference type="Proteomes" id="UP000494206"/>
    </source>
</evidence>
<evidence type="ECO:0000313" key="1">
    <source>
        <dbReference type="EMBL" id="CAB3398765.1"/>
    </source>
</evidence>
<gene>
    <name evidence="1" type="ORF">CBOVIS_LOCUS2005</name>
</gene>